<feature type="compositionally biased region" description="Polar residues" evidence="1">
    <location>
        <begin position="12"/>
        <end position="34"/>
    </location>
</feature>
<evidence type="ECO:0000256" key="1">
    <source>
        <dbReference type="SAM" id="MobiDB-lite"/>
    </source>
</evidence>
<evidence type="ECO:0000313" key="3">
    <source>
        <dbReference type="Proteomes" id="UP000823388"/>
    </source>
</evidence>
<evidence type="ECO:0000313" key="2">
    <source>
        <dbReference type="EMBL" id="KAG2656370.1"/>
    </source>
</evidence>
<name>A0A8T0X8E7_PANVG</name>
<dbReference type="EMBL" id="CM029037">
    <property type="protein sequence ID" value="KAG2656370.1"/>
    <property type="molecule type" value="Genomic_DNA"/>
</dbReference>
<feature type="compositionally biased region" description="Basic and acidic residues" evidence="1">
    <location>
        <begin position="116"/>
        <end position="151"/>
    </location>
</feature>
<accession>A0A8T0X8E7</accession>
<feature type="compositionally biased region" description="Basic and acidic residues" evidence="1">
    <location>
        <begin position="41"/>
        <end position="51"/>
    </location>
</feature>
<dbReference type="Proteomes" id="UP000823388">
    <property type="component" value="Chromosome 1K"/>
</dbReference>
<feature type="compositionally biased region" description="Basic and acidic residues" evidence="1">
    <location>
        <begin position="58"/>
        <end position="77"/>
    </location>
</feature>
<feature type="compositionally biased region" description="Polar residues" evidence="1">
    <location>
        <begin position="83"/>
        <end position="92"/>
    </location>
</feature>
<protein>
    <submittedName>
        <fullName evidence="2">Uncharacterized protein</fullName>
    </submittedName>
</protein>
<gene>
    <name evidence="2" type="ORF">PVAP13_1KG078231</name>
</gene>
<dbReference type="AlphaFoldDB" id="A0A8T0X8E7"/>
<organism evidence="2 3">
    <name type="scientific">Panicum virgatum</name>
    <name type="common">Blackwell switchgrass</name>
    <dbReference type="NCBI Taxonomy" id="38727"/>
    <lineage>
        <taxon>Eukaryota</taxon>
        <taxon>Viridiplantae</taxon>
        <taxon>Streptophyta</taxon>
        <taxon>Embryophyta</taxon>
        <taxon>Tracheophyta</taxon>
        <taxon>Spermatophyta</taxon>
        <taxon>Magnoliopsida</taxon>
        <taxon>Liliopsida</taxon>
        <taxon>Poales</taxon>
        <taxon>Poaceae</taxon>
        <taxon>PACMAD clade</taxon>
        <taxon>Panicoideae</taxon>
        <taxon>Panicodae</taxon>
        <taxon>Paniceae</taxon>
        <taxon>Panicinae</taxon>
        <taxon>Panicum</taxon>
        <taxon>Panicum sect. Hiantes</taxon>
    </lineage>
</organism>
<proteinExistence type="predicted"/>
<keyword evidence="3" id="KW-1185">Reference proteome</keyword>
<feature type="compositionally biased region" description="Basic and acidic residues" evidence="1">
    <location>
        <begin position="98"/>
        <end position="108"/>
    </location>
</feature>
<comment type="caution">
    <text evidence="2">The sequence shown here is derived from an EMBL/GenBank/DDBJ whole genome shotgun (WGS) entry which is preliminary data.</text>
</comment>
<feature type="region of interest" description="Disordered" evidence="1">
    <location>
        <begin position="1"/>
        <end position="170"/>
    </location>
</feature>
<reference evidence="2" key="1">
    <citation type="submission" date="2020-05" db="EMBL/GenBank/DDBJ databases">
        <title>WGS assembly of Panicum virgatum.</title>
        <authorList>
            <person name="Lovell J.T."/>
            <person name="Jenkins J."/>
            <person name="Shu S."/>
            <person name="Juenger T.E."/>
            <person name="Schmutz J."/>
        </authorList>
    </citation>
    <scope>NUCLEOTIDE SEQUENCE</scope>
    <source>
        <strain evidence="2">AP13</strain>
    </source>
</reference>
<feature type="compositionally biased region" description="Low complexity" evidence="1">
    <location>
        <begin position="154"/>
        <end position="170"/>
    </location>
</feature>
<sequence length="197" mass="22793">MRSTVKVIAVDQSMNNPHQTRASLSDITNTQTSEPAGAIDDAERKKQERNAQQRKRRAELSSEQREEINRKQCEYRARASLGDITNTQTSDQAGAVDDAEHRKQERNTQQRKRRAEQREEINRKQREYRTEQREEINMKQREYRARKKAESNHTIPTTIVTPTVPSTSLTGSTIVETTNIKGKENVDPDDFCPQVRK</sequence>